<keyword evidence="3" id="KW-1185">Reference proteome</keyword>
<protein>
    <submittedName>
        <fullName evidence="2">Uncharacterized protein</fullName>
    </submittedName>
</protein>
<evidence type="ECO:0000256" key="1">
    <source>
        <dbReference type="SAM" id="MobiDB-lite"/>
    </source>
</evidence>
<feature type="compositionally biased region" description="Basic and acidic residues" evidence="1">
    <location>
        <begin position="67"/>
        <end position="78"/>
    </location>
</feature>
<accession>A0A1E1LYN7</accession>
<name>A0A1E1LYN7_RHYSE</name>
<feature type="region of interest" description="Disordered" evidence="1">
    <location>
        <begin position="1"/>
        <end position="78"/>
    </location>
</feature>
<dbReference type="EMBL" id="FJVC01000065">
    <property type="protein sequence ID" value="CZT41983.1"/>
    <property type="molecule type" value="Genomic_DNA"/>
</dbReference>
<organism evidence="2 3">
    <name type="scientific">Rhynchosporium secalis</name>
    <name type="common">Barley scald fungus</name>
    <dbReference type="NCBI Taxonomy" id="38038"/>
    <lineage>
        <taxon>Eukaryota</taxon>
        <taxon>Fungi</taxon>
        <taxon>Dikarya</taxon>
        <taxon>Ascomycota</taxon>
        <taxon>Pezizomycotina</taxon>
        <taxon>Leotiomycetes</taxon>
        <taxon>Helotiales</taxon>
        <taxon>Ploettnerulaceae</taxon>
        <taxon>Rhynchosporium</taxon>
    </lineage>
</organism>
<evidence type="ECO:0000313" key="2">
    <source>
        <dbReference type="EMBL" id="CZT41983.1"/>
    </source>
</evidence>
<dbReference type="Proteomes" id="UP000177625">
    <property type="component" value="Unassembled WGS sequence"/>
</dbReference>
<proteinExistence type="predicted"/>
<sequence>MTPEPTRTPRAQSHDEQATETDRKRKSEILQNLRQKSTKKATEISAGKKHKKSQTPPQNPTMSFIARKTESHGSRFDHCDDCKRIPSLSPSPSPVALLTDSNHETAVRPSGSRRKENLRQGTSTETYDHELDSVKIAENDHGISLPVEVIIIISVLKTGKVLIPHNSIAVYVGILS</sequence>
<feature type="compositionally biased region" description="Basic and acidic residues" evidence="1">
    <location>
        <begin position="12"/>
        <end position="28"/>
    </location>
</feature>
<reference evidence="3" key="1">
    <citation type="submission" date="2016-03" db="EMBL/GenBank/DDBJ databases">
        <authorList>
            <person name="Guldener U."/>
        </authorList>
    </citation>
    <scope>NUCLEOTIDE SEQUENCE [LARGE SCALE GENOMIC DNA]</scope>
</reference>
<feature type="region of interest" description="Disordered" evidence="1">
    <location>
        <begin position="90"/>
        <end position="122"/>
    </location>
</feature>
<evidence type="ECO:0000313" key="3">
    <source>
        <dbReference type="Proteomes" id="UP000177625"/>
    </source>
</evidence>
<dbReference type="AlphaFoldDB" id="A0A1E1LYN7"/>
<gene>
    <name evidence="2" type="ORF">RSE6_01809</name>
</gene>